<dbReference type="PANTHER" id="PTHR47683">
    <property type="entry name" value="PSEUDOURIDINE SYNTHASE FAMILY PROTEIN-RELATED"/>
    <property type="match status" value="1"/>
</dbReference>
<evidence type="ECO:0000256" key="2">
    <source>
        <dbReference type="ARBA" id="ARBA00022884"/>
    </source>
</evidence>
<evidence type="ECO:0000259" key="6">
    <source>
        <dbReference type="SMART" id="SM00363"/>
    </source>
</evidence>
<dbReference type="InterPro" id="IPR020103">
    <property type="entry name" value="PsdUridine_synth_cat_dom_sf"/>
</dbReference>
<dbReference type="PANTHER" id="PTHR47683:SF4">
    <property type="entry name" value="PSEUDOURIDINE SYNTHASE"/>
    <property type="match status" value="1"/>
</dbReference>
<dbReference type="EC" id="5.4.99.-" evidence="5"/>
<keyword evidence="8" id="KW-1185">Reference proteome</keyword>
<gene>
    <name evidence="7" type="ORF">ACFSQZ_11380</name>
</gene>
<dbReference type="SUPFAM" id="SSF55174">
    <property type="entry name" value="Alpha-L RNA-binding motif"/>
    <property type="match status" value="1"/>
</dbReference>
<dbReference type="CDD" id="cd00165">
    <property type="entry name" value="S4"/>
    <property type="match status" value="1"/>
</dbReference>
<sequence length="231" mass="25895">MRLDKFIATHSEASRTLAKAAIKSGRAKVNGVVVKDQGFKVKPEDEIFVNGRLIAESGEVYIALYKPEGVLSSTGDEEEDDTVIDLVDGFTHKELHVAGRLDKDTTGLVLLTSDGKWSHRVTSPKFECEKVYRVSLADPIDQEIVEIFAKGLMLRGELKETLPAKLELLGEREGRLTITEGKYHQVKRMFGAVGNKVVELEREKIGCVTLRDLEPGEFYELDPEEVESFWK</sequence>
<dbReference type="Gene3D" id="3.10.290.10">
    <property type="entry name" value="RNA-binding S4 domain"/>
    <property type="match status" value="1"/>
</dbReference>
<accession>A0ABW5E3P9</accession>
<dbReference type="EMBL" id="JBHUJC010000037">
    <property type="protein sequence ID" value="MFD2277074.1"/>
    <property type="molecule type" value="Genomic_DNA"/>
</dbReference>
<evidence type="ECO:0000256" key="5">
    <source>
        <dbReference type="RuleBase" id="RU003887"/>
    </source>
</evidence>
<dbReference type="Pfam" id="PF00849">
    <property type="entry name" value="PseudoU_synth_2"/>
    <property type="match status" value="1"/>
</dbReference>
<name>A0ABW5E3P9_9BACT</name>
<evidence type="ECO:0000256" key="4">
    <source>
        <dbReference type="PROSITE-ProRule" id="PRU00182"/>
    </source>
</evidence>
<dbReference type="SUPFAM" id="SSF55120">
    <property type="entry name" value="Pseudouridine synthase"/>
    <property type="match status" value="1"/>
</dbReference>
<dbReference type="NCBIfam" id="TIGR00093">
    <property type="entry name" value="pseudouridine synthase"/>
    <property type="match status" value="1"/>
</dbReference>
<dbReference type="RefSeq" id="WP_377093133.1">
    <property type="nucleotide sequence ID" value="NZ_JBHSJM010000001.1"/>
</dbReference>
<evidence type="ECO:0000313" key="7">
    <source>
        <dbReference type="EMBL" id="MFD2277074.1"/>
    </source>
</evidence>
<dbReference type="InterPro" id="IPR002942">
    <property type="entry name" value="S4_RNA-bd"/>
</dbReference>
<keyword evidence="3 5" id="KW-0413">Isomerase</keyword>
<comment type="similarity">
    <text evidence="1 5">Belongs to the pseudouridine synthase RsuA family.</text>
</comment>
<dbReference type="InterPro" id="IPR036986">
    <property type="entry name" value="S4_RNA-bd_sf"/>
</dbReference>
<dbReference type="InterPro" id="IPR020094">
    <property type="entry name" value="TruA/RsuA/RluB/E/F_N"/>
</dbReference>
<evidence type="ECO:0000313" key="8">
    <source>
        <dbReference type="Proteomes" id="UP001597297"/>
    </source>
</evidence>
<dbReference type="Gene3D" id="3.30.70.580">
    <property type="entry name" value="Pseudouridine synthase I, catalytic domain, N-terminal subdomain"/>
    <property type="match status" value="1"/>
</dbReference>
<dbReference type="GO" id="GO:0016853">
    <property type="term" value="F:isomerase activity"/>
    <property type="evidence" value="ECO:0007669"/>
    <property type="project" value="UniProtKB-KW"/>
</dbReference>
<dbReference type="InterPro" id="IPR018496">
    <property type="entry name" value="PsdUridine_synth_RsuA/RluB_CS"/>
</dbReference>
<dbReference type="Gene3D" id="3.30.70.1560">
    <property type="entry name" value="Alpha-L RNA-binding motif"/>
    <property type="match status" value="1"/>
</dbReference>
<dbReference type="CDD" id="cd02553">
    <property type="entry name" value="PseudoU_synth_RsuA"/>
    <property type="match status" value="1"/>
</dbReference>
<protein>
    <recommendedName>
        <fullName evidence="5">Pseudouridine synthase</fullName>
        <ecNumber evidence="5">5.4.99.-</ecNumber>
    </recommendedName>
</protein>
<organism evidence="7 8">
    <name type="scientific">Rubritalea spongiae</name>
    <dbReference type="NCBI Taxonomy" id="430797"/>
    <lineage>
        <taxon>Bacteria</taxon>
        <taxon>Pseudomonadati</taxon>
        <taxon>Verrucomicrobiota</taxon>
        <taxon>Verrucomicrobiia</taxon>
        <taxon>Verrucomicrobiales</taxon>
        <taxon>Rubritaleaceae</taxon>
        <taxon>Rubritalea</taxon>
    </lineage>
</organism>
<dbReference type="Pfam" id="PF01479">
    <property type="entry name" value="S4"/>
    <property type="match status" value="1"/>
</dbReference>
<reference evidence="8" key="1">
    <citation type="journal article" date="2019" name="Int. J. Syst. Evol. Microbiol.">
        <title>The Global Catalogue of Microorganisms (GCM) 10K type strain sequencing project: providing services to taxonomists for standard genome sequencing and annotation.</title>
        <authorList>
            <consortium name="The Broad Institute Genomics Platform"/>
            <consortium name="The Broad Institute Genome Sequencing Center for Infectious Disease"/>
            <person name="Wu L."/>
            <person name="Ma J."/>
        </authorList>
    </citation>
    <scope>NUCLEOTIDE SEQUENCE [LARGE SCALE GENOMIC DNA]</scope>
    <source>
        <strain evidence="8">JCM 16545</strain>
    </source>
</reference>
<proteinExistence type="inferred from homology"/>
<dbReference type="PROSITE" id="PS50889">
    <property type="entry name" value="S4"/>
    <property type="match status" value="1"/>
</dbReference>
<dbReference type="PROSITE" id="PS01149">
    <property type="entry name" value="PSI_RSU"/>
    <property type="match status" value="1"/>
</dbReference>
<evidence type="ECO:0000256" key="1">
    <source>
        <dbReference type="ARBA" id="ARBA00008348"/>
    </source>
</evidence>
<evidence type="ECO:0000256" key="3">
    <source>
        <dbReference type="ARBA" id="ARBA00023235"/>
    </source>
</evidence>
<dbReference type="SMART" id="SM00363">
    <property type="entry name" value="S4"/>
    <property type="match status" value="1"/>
</dbReference>
<keyword evidence="2 4" id="KW-0694">RNA-binding</keyword>
<dbReference type="InterPro" id="IPR000748">
    <property type="entry name" value="PsdUridine_synth_RsuA/RluB/E/F"/>
</dbReference>
<comment type="caution">
    <text evidence="7">The sequence shown here is derived from an EMBL/GenBank/DDBJ whole genome shotgun (WGS) entry which is preliminary data.</text>
</comment>
<dbReference type="InterPro" id="IPR050343">
    <property type="entry name" value="RsuA_PseudoU_synthase"/>
</dbReference>
<dbReference type="InterPro" id="IPR006145">
    <property type="entry name" value="PsdUridine_synth_RsuA/RluA"/>
</dbReference>
<dbReference type="Proteomes" id="UP001597297">
    <property type="component" value="Unassembled WGS sequence"/>
</dbReference>
<feature type="domain" description="RNA-binding S4" evidence="6">
    <location>
        <begin position="1"/>
        <end position="59"/>
    </location>
</feature>
<dbReference type="InterPro" id="IPR042092">
    <property type="entry name" value="PsdUridine_s_RsuA/RluB/E/F_cat"/>
</dbReference>